<evidence type="ECO:0000256" key="5">
    <source>
        <dbReference type="ARBA" id="ARBA00022475"/>
    </source>
</evidence>
<dbReference type="PANTHER" id="PTHR32309:SF13">
    <property type="entry name" value="FERRIC ENTEROBACTIN TRANSPORT PROTEIN FEPE"/>
    <property type="match status" value="1"/>
</dbReference>
<evidence type="ECO:0000259" key="14">
    <source>
        <dbReference type="Pfam" id="PF02706"/>
    </source>
</evidence>
<feature type="transmembrane region" description="Helical" evidence="13">
    <location>
        <begin position="171"/>
        <end position="192"/>
    </location>
</feature>
<dbReference type="RefSeq" id="WP_073297865.1">
    <property type="nucleotide sequence ID" value="NZ_FQUF01000016.1"/>
</dbReference>
<evidence type="ECO:0000256" key="7">
    <source>
        <dbReference type="ARBA" id="ARBA00022903"/>
    </source>
</evidence>
<evidence type="ECO:0000256" key="9">
    <source>
        <dbReference type="ARBA" id="ARBA00023136"/>
    </source>
</evidence>
<comment type="similarity">
    <text evidence="3">Belongs to the CpsC/CapA family.</text>
</comment>
<dbReference type="PANTHER" id="PTHR32309">
    <property type="entry name" value="TYROSINE-PROTEIN KINASE"/>
    <property type="match status" value="1"/>
</dbReference>
<evidence type="ECO:0000256" key="8">
    <source>
        <dbReference type="ARBA" id="ARBA00022989"/>
    </source>
</evidence>
<evidence type="ECO:0000313" key="15">
    <source>
        <dbReference type="EMBL" id="SHE82937.1"/>
    </source>
</evidence>
<organism evidence="15 16">
    <name type="scientific">Atopostipes suicloacalis DSM 15692</name>
    <dbReference type="NCBI Taxonomy" id="1121025"/>
    <lineage>
        <taxon>Bacteria</taxon>
        <taxon>Bacillati</taxon>
        <taxon>Bacillota</taxon>
        <taxon>Bacilli</taxon>
        <taxon>Lactobacillales</taxon>
        <taxon>Carnobacteriaceae</taxon>
        <taxon>Atopostipes</taxon>
    </lineage>
</organism>
<protein>
    <recommendedName>
        <fullName evidence="4">Capsular polysaccharide biosynthesis protein CpsC</fullName>
    </recommendedName>
</protein>
<dbReference type="Proteomes" id="UP000184128">
    <property type="component" value="Unassembled WGS sequence"/>
</dbReference>
<keyword evidence="7" id="KW-0972">Capsule biogenesis/degradation</keyword>
<dbReference type="InterPro" id="IPR003856">
    <property type="entry name" value="LPS_length_determ_N"/>
</dbReference>
<comment type="pathway">
    <text evidence="2">Capsule biogenesis; capsule polysaccharide biosynthesis.</text>
</comment>
<evidence type="ECO:0000256" key="1">
    <source>
        <dbReference type="ARBA" id="ARBA00004651"/>
    </source>
</evidence>
<comment type="subcellular location">
    <subcellularLocation>
        <location evidence="1">Cell membrane</location>
        <topology evidence="1">Multi-pass membrane protein</topology>
    </subcellularLocation>
</comment>
<evidence type="ECO:0000256" key="4">
    <source>
        <dbReference type="ARBA" id="ARBA00020739"/>
    </source>
</evidence>
<comment type="function">
    <text evidence="11">Required for CpsD phosphorylation. Involved in the regulation of capsular polysaccharide biosynthesis. May be part of a complex that directs the coordinated polymerization and export to the cell surface of the capsular polysaccharide.</text>
</comment>
<reference evidence="16" key="1">
    <citation type="submission" date="2016-11" db="EMBL/GenBank/DDBJ databases">
        <authorList>
            <person name="Varghese N."/>
            <person name="Submissions S."/>
        </authorList>
    </citation>
    <scope>NUCLEOTIDE SEQUENCE [LARGE SCALE GENOMIC DNA]</scope>
    <source>
        <strain evidence="16">DSM 15692</strain>
    </source>
</reference>
<dbReference type="GO" id="GO:0004713">
    <property type="term" value="F:protein tyrosine kinase activity"/>
    <property type="evidence" value="ECO:0007669"/>
    <property type="project" value="TreeGrafter"/>
</dbReference>
<evidence type="ECO:0000256" key="13">
    <source>
        <dbReference type="SAM" id="Phobius"/>
    </source>
</evidence>
<dbReference type="GO" id="GO:0005886">
    <property type="term" value="C:plasma membrane"/>
    <property type="evidence" value="ECO:0007669"/>
    <property type="project" value="UniProtKB-SubCell"/>
</dbReference>
<feature type="region of interest" description="Disordered" evidence="12">
    <location>
        <begin position="231"/>
        <end position="251"/>
    </location>
</feature>
<evidence type="ECO:0000256" key="11">
    <source>
        <dbReference type="ARBA" id="ARBA00045736"/>
    </source>
</evidence>
<dbReference type="STRING" id="1121025.SAMN02745249_01245"/>
<keyword evidence="9 13" id="KW-0472">Membrane</keyword>
<evidence type="ECO:0000256" key="3">
    <source>
        <dbReference type="ARBA" id="ARBA00006683"/>
    </source>
</evidence>
<feature type="domain" description="Polysaccharide chain length determinant N-terminal" evidence="14">
    <location>
        <begin position="5"/>
        <end position="92"/>
    </location>
</feature>
<dbReference type="Pfam" id="PF02706">
    <property type="entry name" value="Wzz"/>
    <property type="match status" value="1"/>
</dbReference>
<feature type="transmembrane region" description="Helical" evidence="13">
    <location>
        <begin position="20"/>
        <end position="40"/>
    </location>
</feature>
<keyword evidence="6 13" id="KW-0812">Transmembrane</keyword>
<evidence type="ECO:0000256" key="12">
    <source>
        <dbReference type="SAM" id="MobiDB-lite"/>
    </source>
</evidence>
<sequence length="268" mass="30608">MNGNMTLESLLKLLRKNVHILIGWMIGSFAITVLFTFYIIEPQYESISRIVVNQTENRMSNITSTDIMTNISLMTTYQNIILEPIILEEVIEITHSKNTLDEMRDKIKFQNDEESLVFGIAVTDKDPLMAAELANVTAETFQEKIGEILPVNSVTILSEAIPKKTPTSPKVLQNILFSILLGFLIGFMQIFLRNLLDKRVKSSEIITDLGWINLGSVNEILPRELKETILPAPKQTKKTKTRPRVEQDRLEEARYVRQTKEKIEANES</sequence>
<keyword evidence="8 13" id="KW-1133">Transmembrane helix</keyword>
<dbReference type="GO" id="GO:0000271">
    <property type="term" value="P:polysaccharide biosynthetic process"/>
    <property type="evidence" value="ECO:0007669"/>
    <property type="project" value="UniProtKB-KW"/>
</dbReference>
<keyword evidence="5" id="KW-1003">Cell membrane</keyword>
<keyword evidence="10" id="KW-0270">Exopolysaccharide synthesis</keyword>
<accession>A0A1M4WP31</accession>
<dbReference type="InterPro" id="IPR050445">
    <property type="entry name" value="Bact_polysacc_biosynth/exp"/>
</dbReference>
<keyword evidence="16" id="KW-1185">Reference proteome</keyword>
<evidence type="ECO:0000256" key="6">
    <source>
        <dbReference type="ARBA" id="ARBA00022692"/>
    </source>
</evidence>
<proteinExistence type="inferred from homology"/>
<dbReference type="AlphaFoldDB" id="A0A1M4WP31"/>
<evidence type="ECO:0000256" key="10">
    <source>
        <dbReference type="ARBA" id="ARBA00023169"/>
    </source>
</evidence>
<evidence type="ECO:0000256" key="2">
    <source>
        <dbReference type="ARBA" id="ARBA00005132"/>
    </source>
</evidence>
<name>A0A1M4WP31_9LACT</name>
<evidence type="ECO:0000313" key="16">
    <source>
        <dbReference type="Proteomes" id="UP000184128"/>
    </source>
</evidence>
<dbReference type="EMBL" id="FQUF01000016">
    <property type="protein sequence ID" value="SHE82937.1"/>
    <property type="molecule type" value="Genomic_DNA"/>
</dbReference>
<gene>
    <name evidence="15" type="ORF">SAMN02745249_01245</name>
</gene>
<dbReference type="OrthoDB" id="2360475at2"/>